<accession>A0ABV6K443</accession>
<dbReference type="RefSeq" id="WP_137645453.1">
    <property type="nucleotide sequence ID" value="NZ_BAABRM010000018.1"/>
</dbReference>
<feature type="compositionally biased region" description="Pro residues" evidence="1">
    <location>
        <begin position="338"/>
        <end position="353"/>
    </location>
</feature>
<proteinExistence type="predicted"/>
<name>A0ABV6K443_9LACO</name>
<evidence type="ECO:0000313" key="2">
    <source>
        <dbReference type="EMBL" id="MFC0423967.1"/>
    </source>
</evidence>
<dbReference type="Proteomes" id="UP001589855">
    <property type="component" value="Unassembled WGS sequence"/>
</dbReference>
<comment type="caution">
    <text evidence="2">The sequence shown here is derived from an EMBL/GenBank/DDBJ whole genome shotgun (WGS) entry which is preliminary data.</text>
</comment>
<sequence>MFATTFTMLERKISNNLNCLYLLNRPVYQIDHDKRLTPAEHYGDAGNVTAIELDNHDRFHISFASRSEMVLTPKKVVTCSDAAIGPSCEEFLQSFGYILPDAATSDQQRLINLPNILTPAPAPTTIPPAYIIIDCEFGNLFRRTNTPNTINWQVMKAAGLKTNVFQLSAIGFNRHHQTNVFFNRYFDNPDFLPEKKLAGLAATGLTLAQYERQGDPLTVIKAFINQVLQPALPLVFWDQTQDIKYLRRLIAQHYDQLTPSEQHAVTTPVTIFDAQAYTNMIINLGNHKNGYHNLPLNGLAAIFNLTNPNQHNALWDVQTTELVLQKLARLHQQAPTETPQPVPLATPLPPAPAPVRTRHQRRNAKYALVKKLHAHGKTYREIAAATGISISSVNYILKKAVNLHSQAGVTPL</sequence>
<evidence type="ECO:0000313" key="3">
    <source>
        <dbReference type="Proteomes" id="UP001589855"/>
    </source>
</evidence>
<dbReference type="SUPFAM" id="SSF53098">
    <property type="entry name" value="Ribonuclease H-like"/>
    <property type="match status" value="1"/>
</dbReference>
<gene>
    <name evidence="2" type="ORF">ACFFGS_07500</name>
</gene>
<keyword evidence="3" id="KW-1185">Reference proteome</keyword>
<reference evidence="2 3" key="1">
    <citation type="submission" date="2024-09" db="EMBL/GenBank/DDBJ databases">
        <authorList>
            <person name="Sun Q."/>
            <person name="Mori K."/>
        </authorList>
    </citation>
    <scope>NUCLEOTIDE SEQUENCE [LARGE SCALE GENOMIC DNA]</scope>
    <source>
        <strain evidence="2 3">TBRC 4575</strain>
    </source>
</reference>
<dbReference type="InterPro" id="IPR012337">
    <property type="entry name" value="RNaseH-like_sf"/>
</dbReference>
<feature type="region of interest" description="Disordered" evidence="1">
    <location>
        <begin position="334"/>
        <end position="359"/>
    </location>
</feature>
<dbReference type="Gene3D" id="3.30.420.10">
    <property type="entry name" value="Ribonuclease H-like superfamily/Ribonuclease H"/>
    <property type="match status" value="1"/>
</dbReference>
<evidence type="ECO:0000256" key="1">
    <source>
        <dbReference type="SAM" id="MobiDB-lite"/>
    </source>
</evidence>
<dbReference type="Gene3D" id="1.10.10.60">
    <property type="entry name" value="Homeodomain-like"/>
    <property type="match status" value="1"/>
</dbReference>
<dbReference type="InterPro" id="IPR036397">
    <property type="entry name" value="RNaseH_sf"/>
</dbReference>
<organism evidence="2 3">
    <name type="scientific">Lactiplantibacillus plajomi</name>
    <dbReference type="NCBI Taxonomy" id="1457217"/>
    <lineage>
        <taxon>Bacteria</taxon>
        <taxon>Bacillati</taxon>
        <taxon>Bacillota</taxon>
        <taxon>Bacilli</taxon>
        <taxon>Lactobacillales</taxon>
        <taxon>Lactobacillaceae</taxon>
        <taxon>Lactiplantibacillus</taxon>
    </lineage>
</organism>
<protein>
    <submittedName>
        <fullName evidence="2">Uncharacterized protein</fullName>
    </submittedName>
</protein>
<dbReference type="EMBL" id="JBHLUK010000064">
    <property type="protein sequence ID" value="MFC0423967.1"/>
    <property type="molecule type" value="Genomic_DNA"/>
</dbReference>